<evidence type="ECO:0000313" key="5">
    <source>
        <dbReference type="EMBL" id="RYQ85550.1"/>
    </source>
</evidence>
<proteinExistence type="inferred from homology"/>
<dbReference type="AlphaFoldDB" id="A0A444X774"/>
<comment type="subcellular location">
    <subcellularLocation>
        <location evidence="1">Secreted</location>
    </subcellularLocation>
</comment>
<dbReference type="InterPro" id="IPR010259">
    <property type="entry name" value="S8pro/Inhibitor_I9"/>
</dbReference>
<dbReference type="InterPro" id="IPR037045">
    <property type="entry name" value="S8pro/Inhibitor_I9_sf"/>
</dbReference>
<dbReference type="EMBL" id="SDMP01000020">
    <property type="protein sequence ID" value="RYQ85550.1"/>
    <property type="molecule type" value="Genomic_DNA"/>
</dbReference>
<evidence type="ECO:0000313" key="6">
    <source>
        <dbReference type="Proteomes" id="UP000289738"/>
    </source>
</evidence>
<evidence type="ECO:0000256" key="1">
    <source>
        <dbReference type="ARBA" id="ARBA00004613"/>
    </source>
</evidence>
<dbReference type="InterPro" id="IPR045051">
    <property type="entry name" value="SBT"/>
</dbReference>
<reference evidence="5 6" key="1">
    <citation type="submission" date="2019-01" db="EMBL/GenBank/DDBJ databases">
        <title>Sequencing of cultivated peanut Arachis hypogaea provides insights into genome evolution and oil improvement.</title>
        <authorList>
            <person name="Chen X."/>
        </authorList>
    </citation>
    <scope>NUCLEOTIDE SEQUENCE [LARGE SCALE GENOMIC DNA]</scope>
    <source>
        <strain evidence="6">cv. Fuhuasheng</strain>
        <tissue evidence="5">Leaves</tissue>
    </source>
</reference>
<accession>A0A444X774</accession>
<dbReference type="Pfam" id="PF05922">
    <property type="entry name" value="Inhibitor_I9"/>
    <property type="match status" value="1"/>
</dbReference>
<dbReference type="GO" id="GO:0005576">
    <property type="term" value="C:extracellular region"/>
    <property type="evidence" value="ECO:0007669"/>
    <property type="project" value="UniProtKB-SubCell"/>
</dbReference>
<evidence type="ECO:0000259" key="4">
    <source>
        <dbReference type="Pfam" id="PF05922"/>
    </source>
</evidence>
<comment type="similarity">
    <text evidence="2">Belongs to the peptidase S8 family.</text>
</comment>
<sequence>MAVLNRRFHTYIKEKTTTLASSLNETLRRSQSRFSLSFVSSDNAVLPSRLLLSPPVTISLAPRSGLVLKHSIDVGAGVIDTDRVLCSTSLRSQILDLGSSFLASAIDTACKAGEEAQASHVYSYKHCFKGFAAKLTDEQAYHISMVYVFPNSKRKLHTTHSWDFMGLLDDQTMETLGYSIRNQENIIIGFIDTGLFVYQLNEFENNLLEDSSKRVIYEFRCAAYSIECPPVSREKVANILLAHAGRGGARGITEAAAKIARFAARSWLAPLFDTVCDRLGFVLGNLFDLALERNRNGSKTANMDDCVGFHAALRCAYSRFIKDLSKQCKQLIRHHLDSVTSPFLQLDVLLVFLDV</sequence>
<gene>
    <name evidence="5" type="ORF">Ahy_B10g105117</name>
</gene>
<dbReference type="Proteomes" id="UP000289738">
    <property type="component" value="Chromosome B10"/>
</dbReference>
<dbReference type="PANTHER" id="PTHR10795">
    <property type="entry name" value="PROPROTEIN CONVERTASE SUBTILISIN/KEXIN"/>
    <property type="match status" value="1"/>
</dbReference>
<dbReference type="Gene3D" id="3.30.70.80">
    <property type="entry name" value="Peptidase S8 propeptide/proteinase inhibitor I9"/>
    <property type="match status" value="1"/>
</dbReference>
<evidence type="ECO:0000256" key="2">
    <source>
        <dbReference type="ARBA" id="ARBA00011073"/>
    </source>
</evidence>
<protein>
    <recommendedName>
        <fullName evidence="4">Inhibitor I9 domain-containing protein</fullName>
    </recommendedName>
</protein>
<feature type="domain" description="Inhibitor I9" evidence="4">
    <location>
        <begin position="100"/>
        <end position="157"/>
    </location>
</feature>
<name>A0A444X774_ARAHY</name>
<evidence type="ECO:0000256" key="3">
    <source>
        <dbReference type="ARBA" id="ARBA00022729"/>
    </source>
</evidence>
<comment type="caution">
    <text evidence="5">The sequence shown here is derived from an EMBL/GenBank/DDBJ whole genome shotgun (WGS) entry which is preliminary data.</text>
</comment>
<organism evidence="5 6">
    <name type="scientific">Arachis hypogaea</name>
    <name type="common">Peanut</name>
    <dbReference type="NCBI Taxonomy" id="3818"/>
    <lineage>
        <taxon>Eukaryota</taxon>
        <taxon>Viridiplantae</taxon>
        <taxon>Streptophyta</taxon>
        <taxon>Embryophyta</taxon>
        <taxon>Tracheophyta</taxon>
        <taxon>Spermatophyta</taxon>
        <taxon>Magnoliopsida</taxon>
        <taxon>eudicotyledons</taxon>
        <taxon>Gunneridae</taxon>
        <taxon>Pentapetalae</taxon>
        <taxon>rosids</taxon>
        <taxon>fabids</taxon>
        <taxon>Fabales</taxon>
        <taxon>Fabaceae</taxon>
        <taxon>Papilionoideae</taxon>
        <taxon>50 kb inversion clade</taxon>
        <taxon>dalbergioids sensu lato</taxon>
        <taxon>Dalbergieae</taxon>
        <taxon>Pterocarpus clade</taxon>
        <taxon>Arachis</taxon>
    </lineage>
</organism>
<keyword evidence="3" id="KW-0732">Signal</keyword>
<keyword evidence="6" id="KW-1185">Reference proteome</keyword>
<dbReference type="STRING" id="3818.A0A444X774"/>